<dbReference type="PROSITE" id="PS50862">
    <property type="entry name" value="AA_TRNA_LIGASE_II"/>
    <property type="match status" value="1"/>
</dbReference>
<dbReference type="GO" id="GO:0004071">
    <property type="term" value="F:aspartate-ammonia ligase activity"/>
    <property type="evidence" value="ECO:0007669"/>
    <property type="project" value="UniProtKB-EC"/>
</dbReference>
<organism evidence="10 11">
    <name type="scientific">Hathewaya limosa</name>
    <name type="common">Clostridium limosum</name>
    <dbReference type="NCBI Taxonomy" id="1536"/>
    <lineage>
        <taxon>Bacteria</taxon>
        <taxon>Bacillati</taxon>
        <taxon>Bacillota</taxon>
        <taxon>Clostridia</taxon>
        <taxon>Eubacteriales</taxon>
        <taxon>Clostridiaceae</taxon>
        <taxon>Hathewaya</taxon>
    </lineage>
</organism>
<dbReference type="Pfam" id="PF03590">
    <property type="entry name" value="AsnA"/>
    <property type="match status" value="1"/>
</dbReference>
<dbReference type="EMBL" id="JAUSWN010000003">
    <property type="protein sequence ID" value="MDQ0478815.1"/>
    <property type="molecule type" value="Genomic_DNA"/>
</dbReference>
<comment type="caution">
    <text evidence="10">The sequence shown here is derived from an EMBL/GenBank/DDBJ whole genome shotgun (WGS) entry which is preliminary data.</text>
</comment>
<keyword evidence="3 7" id="KW-0028">Amino-acid biosynthesis</keyword>
<evidence type="ECO:0000256" key="3">
    <source>
        <dbReference type="ARBA" id="ARBA00022605"/>
    </source>
</evidence>
<evidence type="ECO:0000256" key="5">
    <source>
        <dbReference type="ARBA" id="ARBA00022840"/>
    </source>
</evidence>
<dbReference type="Gene3D" id="3.30.930.10">
    <property type="entry name" value="Bira Bifunctional Protein, Domain 2"/>
    <property type="match status" value="1"/>
</dbReference>
<keyword evidence="1 7" id="KW-0963">Cytoplasm</keyword>
<evidence type="ECO:0000256" key="1">
    <source>
        <dbReference type="ARBA" id="ARBA00022490"/>
    </source>
</evidence>
<sequence length="336" mass="38932">MVDLKYSQISMELKSSIKETEINIKKIKDFFESKLAEKLNLVRVSAPLFVKKDSGINDNLNGYERPVSFDAKGVKEELEIVQSLAKWKRIALLTYGFENGEGLYTDMNAIRRDEDLDRLHSFYVDQWDWEKVIRKEDRNMETLKETVKTIYSVFKETEDLVASFIKGYTKILPEEITFVTSQELEDMYPNLTDKERENEIAREKKAVFLMQIGDILKSGKKHDGRSPDYDDWSLNGDILFWYPTLGCALELSSMGIRVDEKALMDQLEKANMMERRELPYHKALLEGKLPYTIGGGIGQSRICMFFLKKKHIGEVQSSVWSEDIISQCLNSDIELL</sequence>
<evidence type="ECO:0000313" key="10">
    <source>
        <dbReference type="EMBL" id="MDQ0478815.1"/>
    </source>
</evidence>
<dbReference type="Proteomes" id="UP001224418">
    <property type="component" value="Unassembled WGS sequence"/>
</dbReference>
<evidence type="ECO:0000256" key="7">
    <source>
        <dbReference type="HAMAP-Rule" id="MF_00555"/>
    </source>
</evidence>
<comment type="catalytic activity">
    <reaction evidence="7">
        <text>L-aspartate + NH4(+) + ATP = L-asparagine + AMP + diphosphate + H(+)</text>
        <dbReference type="Rhea" id="RHEA:11372"/>
        <dbReference type="ChEBI" id="CHEBI:15378"/>
        <dbReference type="ChEBI" id="CHEBI:28938"/>
        <dbReference type="ChEBI" id="CHEBI:29991"/>
        <dbReference type="ChEBI" id="CHEBI:30616"/>
        <dbReference type="ChEBI" id="CHEBI:33019"/>
        <dbReference type="ChEBI" id="CHEBI:58048"/>
        <dbReference type="ChEBI" id="CHEBI:456215"/>
        <dbReference type="EC" id="6.3.1.1"/>
    </reaction>
</comment>
<evidence type="ECO:0000259" key="9">
    <source>
        <dbReference type="PROSITE" id="PS50862"/>
    </source>
</evidence>
<proteinExistence type="inferred from homology"/>
<gene>
    <name evidence="7" type="primary">asnA</name>
    <name evidence="10" type="ORF">QOZ93_000543</name>
</gene>
<evidence type="ECO:0000313" key="11">
    <source>
        <dbReference type="Proteomes" id="UP001224418"/>
    </source>
</evidence>
<dbReference type="InterPro" id="IPR006195">
    <property type="entry name" value="aa-tRNA-synth_II"/>
</dbReference>
<dbReference type="EC" id="6.3.1.1" evidence="7 8"/>
<dbReference type="SUPFAM" id="SSF55681">
    <property type="entry name" value="Class II aaRS and biotin synthetases"/>
    <property type="match status" value="1"/>
</dbReference>
<keyword evidence="11" id="KW-1185">Reference proteome</keyword>
<reference evidence="10 11" key="1">
    <citation type="submission" date="2023-07" db="EMBL/GenBank/DDBJ databases">
        <title>Genomic Encyclopedia of Type Strains, Phase IV (KMG-IV): sequencing the most valuable type-strain genomes for metagenomic binning, comparative biology and taxonomic classification.</title>
        <authorList>
            <person name="Goeker M."/>
        </authorList>
    </citation>
    <scope>NUCLEOTIDE SEQUENCE [LARGE SCALE GENOMIC DNA]</scope>
    <source>
        <strain evidence="10 11">DSM 1400</strain>
    </source>
</reference>
<dbReference type="InterPro" id="IPR004618">
    <property type="entry name" value="AsnA"/>
</dbReference>
<dbReference type="NCBIfam" id="TIGR00669">
    <property type="entry name" value="asnA"/>
    <property type="match status" value="1"/>
</dbReference>
<keyword evidence="4 7" id="KW-0547">Nucleotide-binding</keyword>
<dbReference type="RefSeq" id="WP_307355006.1">
    <property type="nucleotide sequence ID" value="NZ_BAAACJ010000025.1"/>
</dbReference>
<name>A0ABU0JP25_HATLI</name>
<keyword evidence="5 7" id="KW-0067">ATP-binding</keyword>
<evidence type="ECO:0000256" key="8">
    <source>
        <dbReference type="NCBIfam" id="TIGR00669"/>
    </source>
</evidence>
<evidence type="ECO:0000256" key="4">
    <source>
        <dbReference type="ARBA" id="ARBA00022741"/>
    </source>
</evidence>
<dbReference type="PIRSF" id="PIRSF001555">
    <property type="entry name" value="Asp_ammon_ligase"/>
    <property type="match status" value="1"/>
</dbReference>
<accession>A0ABU0JP25</accession>
<comment type="subcellular location">
    <subcellularLocation>
        <location evidence="7">Cytoplasm</location>
    </subcellularLocation>
</comment>
<dbReference type="PANTHER" id="PTHR30073:SF5">
    <property type="entry name" value="ASPARTATE--AMMONIA LIGASE"/>
    <property type="match status" value="1"/>
</dbReference>
<dbReference type="InterPro" id="IPR045864">
    <property type="entry name" value="aa-tRNA-synth_II/BPL/LPL"/>
</dbReference>
<comment type="similarity">
    <text evidence="7">Belongs to the class-II aminoacyl-tRNA synthetase family. AsnA subfamily.</text>
</comment>
<feature type="domain" description="Aminoacyl-transfer RNA synthetases class-II family profile" evidence="9">
    <location>
        <begin position="26"/>
        <end position="336"/>
    </location>
</feature>
<dbReference type="HAMAP" id="MF_00555">
    <property type="entry name" value="AsnA"/>
    <property type="match status" value="1"/>
</dbReference>
<keyword evidence="6 7" id="KW-0061">Asparagine biosynthesis</keyword>
<protein>
    <recommendedName>
        <fullName evidence="7 8">Aspartate--ammonia ligase</fullName>
        <ecNumber evidence="7 8">6.3.1.1</ecNumber>
    </recommendedName>
    <alternativeName>
        <fullName evidence="7">Asparagine synthetase A</fullName>
    </alternativeName>
</protein>
<keyword evidence="2 7" id="KW-0436">Ligase</keyword>
<dbReference type="PANTHER" id="PTHR30073">
    <property type="entry name" value="ASPARTATE--AMMONIA LIGASE"/>
    <property type="match status" value="1"/>
</dbReference>
<evidence type="ECO:0000256" key="2">
    <source>
        <dbReference type="ARBA" id="ARBA00022598"/>
    </source>
</evidence>
<evidence type="ECO:0000256" key="6">
    <source>
        <dbReference type="ARBA" id="ARBA00022888"/>
    </source>
</evidence>
<comment type="pathway">
    <text evidence="7">Amino-acid biosynthesis; L-asparagine biosynthesis; L-asparagine from L-aspartate (ammonia route): step 1/1.</text>
</comment>